<dbReference type="PANTHER" id="PTHR43660:SF1">
    <property type="entry name" value="DIPEPTIDYL CARBOXYPEPTIDASE"/>
    <property type="match status" value="1"/>
</dbReference>
<evidence type="ECO:0000256" key="1">
    <source>
        <dbReference type="ARBA" id="ARBA00004496"/>
    </source>
</evidence>
<dbReference type="SUPFAM" id="SSF55486">
    <property type="entry name" value="Metalloproteases ('zincins'), catalytic domain"/>
    <property type="match status" value="1"/>
</dbReference>
<gene>
    <name evidence="17" type="ORF">EDC52_101138</name>
</gene>
<feature type="domain" description="Peptidase M3A/M3B catalytic" evidence="16">
    <location>
        <begin position="237"/>
        <end position="683"/>
    </location>
</feature>
<dbReference type="Proteomes" id="UP000295719">
    <property type="component" value="Unassembled WGS sequence"/>
</dbReference>
<dbReference type="Gene3D" id="1.10.1370.10">
    <property type="entry name" value="Neurolysin, domain 3"/>
    <property type="match status" value="1"/>
</dbReference>
<reference evidence="17 18" key="1">
    <citation type="submission" date="2019-03" db="EMBL/GenBank/DDBJ databases">
        <title>Genomic Encyclopedia of Type Strains, Phase IV (KMG-IV): sequencing the most valuable type-strain genomes for metagenomic binning, comparative biology and taxonomic classification.</title>
        <authorList>
            <person name="Goeker M."/>
        </authorList>
    </citation>
    <scope>NUCLEOTIDE SEQUENCE [LARGE SCALE GENOMIC DNA]</scope>
    <source>
        <strain evidence="17 18">DSM 19580</strain>
    </source>
</reference>
<keyword evidence="6 15" id="KW-0479">Metal-binding</keyword>
<evidence type="ECO:0000256" key="13">
    <source>
        <dbReference type="ARBA" id="ARBA00070755"/>
    </source>
</evidence>
<dbReference type="GO" id="GO:0006508">
    <property type="term" value="P:proteolysis"/>
    <property type="evidence" value="ECO:0007669"/>
    <property type="project" value="UniProtKB-KW"/>
</dbReference>
<keyword evidence="8 15" id="KW-0862">Zinc</keyword>
<keyword evidence="9 15" id="KW-0482">Metalloprotease</keyword>
<dbReference type="NCBIfam" id="NF007624">
    <property type="entry name" value="PRK10280.1"/>
    <property type="match status" value="1"/>
</dbReference>
<keyword evidence="4" id="KW-0121">Carboxypeptidase</keyword>
<name>A0A4R3Z205_9GAMM</name>
<evidence type="ECO:0000256" key="4">
    <source>
        <dbReference type="ARBA" id="ARBA00022645"/>
    </source>
</evidence>
<keyword evidence="3" id="KW-0963">Cytoplasm</keyword>
<dbReference type="Gene3D" id="1.10.1370.40">
    <property type="match status" value="1"/>
</dbReference>
<dbReference type="PANTHER" id="PTHR43660">
    <property type="entry name" value="DIPEPTIDYL CARBOXYPEPTIDASE"/>
    <property type="match status" value="1"/>
</dbReference>
<evidence type="ECO:0000259" key="16">
    <source>
        <dbReference type="Pfam" id="PF01432"/>
    </source>
</evidence>
<evidence type="ECO:0000256" key="8">
    <source>
        <dbReference type="ARBA" id="ARBA00022833"/>
    </source>
</evidence>
<dbReference type="FunFam" id="1.10.1370.40:FF:000001">
    <property type="entry name" value="Dipeptidyl carboxypeptidase II"/>
    <property type="match status" value="1"/>
</dbReference>
<dbReference type="InterPro" id="IPR001567">
    <property type="entry name" value="Pept_M3A_M3B_dom"/>
</dbReference>
<dbReference type="OrthoDB" id="9773538at2"/>
<comment type="function">
    <text evidence="11">Removes dipeptides from the C-termini of N-blocked tripeptides, tetrapeptides and larger peptides.</text>
</comment>
<dbReference type="InterPro" id="IPR024079">
    <property type="entry name" value="MetalloPept_cat_dom_sf"/>
</dbReference>
<dbReference type="InterPro" id="IPR024077">
    <property type="entry name" value="Neurolysin/TOP_dom2"/>
</dbReference>
<comment type="cofactor">
    <cofactor evidence="15">
        <name>Zn(2+)</name>
        <dbReference type="ChEBI" id="CHEBI:29105"/>
    </cofactor>
    <text evidence="15">Binds 1 zinc ion.</text>
</comment>
<evidence type="ECO:0000256" key="10">
    <source>
        <dbReference type="ARBA" id="ARBA00052506"/>
    </source>
</evidence>
<evidence type="ECO:0000256" key="11">
    <source>
        <dbReference type="ARBA" id="ARBA00054529"/>
    </source>
</evidence>
<sequence>MAPHIPLFDNPFSQASDLPYQAPPFDLIKEHHYGPAIEEGIKRYLAEVEQISQSTAEPDFENTFLAMEQSGDMLKRVLSAFYAMTSANTSDGLQAIEAVYSAKLAEMQDAIRLNPILFSRLEKVYSQRDSLVLSAESHRLIEVTFQQYELAGARLSQAVRQQLQALNQEAATLSTRFQQHLLTATRDGALAVSRQQDLAGLNKAELAAAAQAAADRGLEHQWMLVLQNTTQQPLQASLSDAVTRQALFDASVKRAEKGDENDTRPLIARLAQIRAQQAKLLGFKNYAQWKLADQMAKTPEAAMDFMRRIVPAATARAIGEAKDIADVGQRENPHYHISACDWSYYAEQVRKEKFNLTDAQLKPWFELNRVLEEGVFYAAQRLYGLRFTARDDIPVYHPDVHVYEVFDADGTAIALFYADLFARSNKSGGAWMGNFVDQSSLLGTRPVIYNVANFPRPAAGLPALLSFDDVITLFHEFGHALHGIFASQRYPSLSGTATPRDFVEFPSQFNEHWAEEPTVFSHYARHYQTNEPMPAALIEKIRQSSTFNKGYEMTELLSAALLDMHWHHIDAAEPLQDINQFEAAALSQEIIDLPFLPPRYRTSYFQHIWGGGYGAGYYAYLWTQMLADDAYQAIQQQGGLTPENGQRFRQMILSRGNSEDLARLYLNWRGQEATIEPMLKHRGLNIA</sequence>
<dbReference type="GO" id="GO:0004180">
    <property type="term" value="F:carboxypeptidase activity"/>
    <property type="evidence" value="ECO:0007669"/>
    <property type="project" value="UniProtKB-KW"/>
</dbReference>
<proteinExistence type="inferred from homology"/>
<evidence type="ECO:0000256" key="2">
    <source>
        <dbReference type="ARBA" id="ARBA00006040"/>
    </source>
</evidence>
<dbReference type="GO" id="GO:0005829">
    <property type="term" value="C:cytosol"/>
    <property type="evidence" value="ECO:0007669"/>
    <property type="project" value="UniProtKB-ARBA"/>
</dbReference>
<evidence type="ECO:0000256" key="12">
    <source>
        <dbReference type="ARBA" id="ARBA00066668"/>
    </source>
</evidence>
<evidence type="ECO:0000256" key="14">
    <source>
        <dbReference type="ARBA" id="ARBA00075608"/>
    </source>
</evidence>
<evidence type="ECO:0000313" key="18">
    <source>
        <dbReference type="Proteomes" id="UP000295719"/>
    </source>
</evidence>
<keyword evidence="5 15" id="KW-0645">Protease</keyword>
<evidence type="ECO:0000256" key="9">
    <source>
        <dbReference type="ARBA" id="ARBA00023049"/>
    </source>
</evidence>
<dbReference type="AlphaFoldDB" id="A0A4R3Z205"/>
<accession>A0A4R3Z205</accession>
<dbReference type="FunFam" id="3.40.390.10:FF:000009">
    <property type="entry name" value="Oligopeptidase A"/>
    <property type="match status" value="1"/>
</dbReference>
<keyword evidence="18" id="KW-1185">Reference proteome</keyword>
<evidence type="ECO:0000256" key="3">
    <source>
        <dbReference type="ARBA" id="ARBA00022490"/>
    </source>
</evidence>
<dbReference type="GO" id="GO:0008241">
    <property type="term" value="F:peptidyl-dipeptidase activity"/>
    <property type="evidence" value="ECO:0007669"/>
    <property type="project" value="UniProtKB-EC"/>
</dbReference>
<evidence type="ECO:0000256" key="7">
    <source>
        <dbReference type="ARBA" id="ARBA00022801"/>
    </source>
</evidence>
<dbReference type="Gene3D" id="3.40.390.10">
    <property type="entry name" value="Collagenase (Catalytic Domain)"/>
    <property type="match status" value="1"/>
</dbReference>
<dbReference type="GO" id="GO:0046872">
    <property type="term" value="F:metal ion binding"/>
    <property type="evidence" value="ECO:0007669"/>
    <property type="project" value="UniProtKB-UniRule"/>
</dbReference>
<dbReference type="RefSeq" id="WP_131863345.1">
    <property type="nucleotide sequence ID" value="NZ_SMCR01000001.1"/>
</dbReference>
<dbReference type="InterPro" id="IPR045090">
    <property type="entry name" value="Pept_M3A_M3B"/>
</dbReference>
<comment type="subcellular location">
    <subcellularLocation>
        <location evidence="1">Cytoplasm</location>
    </subcellularLocation>
</comment>
<evidence type="ECO:0000256" key="5">
    <source>
        <dbReference type="ARBA" id="ARBA00022670"/>
    </source>
</evidence>
<protein>
    <recommendedName>
        <fullName evidence="13">Dipeptidyl carboxypeptidase</fullName>
        <ecNumber evidence="12">3.4.15.5</ecNumber>
    </recommendedName>
    <alternativeName>
        <fullName evidence="14">Peptidyl-dipeptidase Dcp</fullName>
    </alternativeName>
</protein>
<dbReference type="InterPro" id="IPR034005">
    <property type="entry name" value="M3A_DCP"/>
</dbReference>
<dbReference type="Pfam" id="PF01432">
    <property type="entry name" value="Peptidase_M3"/>
    <property type="match status" value="1"/>
</dbReference>
<evidence type="ECO:0000256" key="6">
    <source>
        <dbReference type="ARBA" id="ARBA00022723"/>
    </source>
</evidence>
<dbReference type="GO" id="GO:0004222">
    <property type="term" value="F:metalloendopeptidase activity"/>
    <property type="evidence" value="ECO:0007669"/>
    <property type="project" value="InterPro"/>
</dbReference>
<comment type="similarity">
    <text evidence="2 15">Belongs to the peptidase M3 family.</text>
</comment>
<dbReference type="EMBL" id="SMCR01000001">
    <property type="protein sequence ID" value="TCV99801.1"/>
    <property type="molecule type" value="Genomic_DNA"/>
</dbReference>
<keyword evidence="7 15" id="KW-0378">Hydrolase</keyword>
<dbReference type="CDD" id="cd06456">
    <property type="entry name" value="M3A_DCP"/>
    <property type="match status" value="1"/>
</dbReference>
<dbReference type="EC" id="3.4.15.5" evidence="12"/>
<comment type="caution">
    <text evidence="17">The sequence shown here is derived from an EMBL/GenBank/DDBJ whole genome shotgun (WGS) entry which is preliminary data.</text>
</comment>
<organism evidence="17 18">
    <name type="scientific">Biostraticola tofi</name>
    <dbReference type="NCBI Taxonomy" id="466109"/>
    <lineage>
        <taxon>Bacteria</taxon>
        <taxon>Pseudomonadati</taxon>
        <taxon>Pseudomonadota</taxon>
        <taxon>Gammaproteobacteria</taxon>
        <taxon>Enterobacterales</taxon>
        <taxon>Bruguierivoracaceae</taxon>
        <taxon>Biostraticola</taxon>
    </lineage>
</organism>
<evidence type="ECO:0000256" key="15">
    <source>
        <dbReference type="RuleBase" id="RU003435"/>
    </source>
</evidence>
<comment type="catalytic activity">
    <reaction evidence="10">
        <text>Hydrolysis of unblocked, C-terminal dipeptides from oligopeptides, with broad specificity. Does not hydrolyze bonds in which P1' is Pro, or both P1 and P1' are Gly.</text>
        <dbReference type="EC" id="3.4.15.5"/>
    </reaction>
</comment>
<evidence type="ECO:0000313" key="17">
    <source>
        <dbReference type="EMBL" id="TCV99801.1"/>
    </source>
</evidence>